<keyword evidence="3" id="KW-0677">Repeat</keyword>
<dbReference type="InterPro" id="IPR050970">
    <property type="entry name" value="Cl_channel_volt-gated"/>
</dbReference>
<evidence type="ECO:0000313" key="7">
    <source>
        <dbReference type="EMBL" id="VDO34021.1"/>
    </source>
</evidence>
<dbReference type="WBParaSite" id="HPLM_0000815701-mRNA-1">
    <property type="protein sequence ID" value="HPLM_0000815701-mRNA-1"/>
    <property type="gene ID" value="HPLM_0000815701"/>
</dbReference>
<accession>A0A0N4WCC5</accession>
<name>A0A0N4WCC5_HAEPC</name>
<reference evidence="7 8" key="2">
    <citation type="submission" date="2018-11" db="EMBL/GenBank/DDBJ databases">
        <authorList>
            <consortium name="Pathogen Informatics"/>
        </authorList>
    </citation>
    <scope>NUCLEOTIDE SEQUENCE [LARGE SCALE GENOMIC DNA]</scope>
    <source>
        <strain evidence="7 8">MHpl1</strain>
    </source>
</reference>
<keyword evidence="8" id="KW-1185">Reference proteome</keyword>
<proteinExistence type="predicted"/>
<dbReference type="PANTHER" id="PTHR45720:SF10">
    <property type="entry name" value="CHLORIDE CHANNEL PROTEIN 2"/>
    <property type="match status" value="1"/>
</dbReference>
<keyword evidence="2 6" id="KW-0812">Transmembrane</keyword>
<evidence type="ECO:0000256" key="6">
    <source>
        <dbReference type="SAM" id="Phobius"/>
    </source>
</evidence>
<evidence type="ECO:0000256" key="5">
    <source>
        <dbReference type="ARBA" id="ARBA00023136"/>
    </source>
</evidence>
<dbReference type="InterPro" id="IPR014743">
    <property type="entry name" value="Cl-channel_core"/>
</dbReference>
<organism evidence="9">
    <name type="scientific">Haemonchus placei</name>
    <name type="common">Barber's pole worm</name>
    <dbReference type="NCBI Taxonomy" id="6290"/>
    <lineage>
        <taxon>Eukaryota</taxon>
        <taxon>Metazoa</taxon>
        <taxon>Ecdysozoa</taxon>
        <taxon>Nematoda</taxon>
        <taxon>Chromadorea</taxon>
        <taxon>Rhabditida</taxon>
        <taxon>Rhabditina</taxon>
        <taxon>Rhabditomorpha</taxon>
        <taxon>Strongyloidea</taxon>
        <taxon>Trichostrongylidae</taxon>
        <taxon>Haemonchus</taxon>
    </lineage>
</organism>
<dbReference type="Pfam" id="PF00654">
    <property type="entry name" value="Voltage_CLC"/>
    <property type="match status" value="1"/>
</dbReference>
<dbReference type="AlphaFoldDB" id="A0A0N4WCC5"/>
<feature type="transmembrane region" description="Helical" evidence="6">
    <location>
        <begin position="12"/>
        <end position="32"/>
    </location>
</feature>
<evidence type="ECO:0000313" key="8">
    <source>
        <dbReference type="Proteomes" id="UP000268014"/>
    </source>
</evidence>
<dbReference type="PANTHER" id="PTHR45720">
    <property type="entry name" value="CHLORIDE CHANNEL PROTEIN 2"/>
    <property type="match status" value="1"/>
</dbReference>
<dbReference type="STRING" id="6290.A0A0N4WCC5"/>
<keyword evidence="5 6" id="KW-0472">Membrane</keyword>
<dbReference type="GO" id="GO:0005886">
    <property type="term" value="C:plasma membrane"/>
    <property type="evidence" value="ECO:0007669"/>
    <property type="project" value="TreeGrafter"/>
</dbReference>
<dbReference type="InterPro" id="IPR001807">
    <property type="entry name" value="ClC"/>
</dbReference>
<evidence type="ECO:0000256" key="3">
    <source>
        <dbReference type="ARBA" id="ARBA00022737"/>
    </source>
</evidence>
<evidence type="ECO:0000313" key="9">
    <source>
        <dbReference type="WBParaSite" id="HPLM_0000815701-mRNA-1"/>
    </source>
</evidence>
<protein>
    <submittedName>
        <fullName evidence="9">HCO3_cotransp domain-containing protein</fullName>
    </submittedName>
</protein>
<feature type="transmembrane region" description="Helical" evidence="6">
    <location>
        <begin position="91"/>
        <end position="116"/>
    </location>
</feature>
<keyword evidence="4 6" id="KW-1133">Transmembrane helix</keyword>
<dbReference type="EMBL" id="UZAF01016796">
    <property type="protein sequence ID" value="VDO34021.1"/>
    <property type="molecule type" value="Genomic_DNA"/>
</dbReference>
<evidence type="ECO:0000256" key="2">
    <source>
        <dbReference type="ARBA" id="ARBA00022692"/>
    </source>
</evidence>
<dbReference type="OrthoDB" id="4564at2759"/>
<dbReference type="Gene3D" id="1.10.3080.10">
    <property type="entry name" value="Clc chloride channel"/>
    <property type="match status" value="1"/>
</dbReference>
<sequence>MGWFLFERFYAIFWLVYPAFVSFFMSAITYPLGFGKYLAGEEVFSHTVHDFFIACSWIHDTPYSCPRAVNESWIGPNGDISIFHSLVAFQITFFILSIIASTLPVPAGIFMPVFVLGGAFGRYTGRLNGILLTMFQQDIFCYRRGSDEGELAETRKHRHVLSTNDIVPCAGLLSPWIDKFKRDMWTFPFDMRYSGAAAFCGAVTHTVSVAVIVFELTGQLVLLIPVMVESSTSPFLYYCI</sequence>
<reference evidence="9" key="1">
    <citation type="submission" date="2017-02" db="UniProtKB">
        <authorList>
            <consortium name="WormBaseParasite"/>
        </authorList>
    </citation>
    <scope>IDENTIFICATION</scope>
</reference>
<comment type="subcellular location">
    <subcellularLocation>
        <location evidence="1">Membrane</location>
        <topology evidence="1">Multi-pass membrane protein</topology>
    </subcellularLocation>
</comment>
<dbReference type="SUPFAM" id="SSF81340">
    <property type="entry name" value="Clc chloride channel"/>
    <property type="match status" value="1"/>
</dbReference>
<dbReference type="GO" id="GO:0005247">
    <property type="term" value="F:voltage-gated chloride channel activity"/>
    <property type="evidence" value="ECO:0007669"/>
    <property type="project" value="TreeGrafter"/>
</dbReference>
<gene>
    <name evidence="7" type="ORF">HPLM_LOCUS8149</name>
</gene>
<evidence type="ECO:0000256" key="4">
    <source>
        <dbReference type="ARBA" id="ARBA00022989"/>
    </source>
</evidence>
<dbReference type="Proteomes" id="UP000268014">
    <property type="component" value="Unassembled WGS sequence"/>
</dbReference>
<evidence type="ECO:0000256" key="1">
    <source>
        <dbReference type="ARBA" id="ARBA00004141"/>
    </source>
</evidence>